<accession>A0ABZ2QUF3</accession>
<sequence>MAPNDSVRTGGVPELVLWFDQVPDAIDRLKEDHLPEAEWLDFSVDSLPRLEDALLDHGDADEPTGFVDDAMAYLGEVLMGVGGGAWGWDTESAGDAGGQPAIVPDAALEADPILPMLLIADALNVSSGSVFTEAVASLSAAVEAVRTHDPQFTPAKEHTPGVDPDPEVPRYPWLSGWLNEREKTFAVWVEETGLPAQTWDFSPASLDVLERLVRERFPAKEEFEEAEAGLFLQGASWYVGEVARRERDAAWHYLDPEEHDTHWAGDPLMNQPGIRDGNLASPMSELYAAAVLDRDGVVLRERLDWYAES</sequence>
<dbReference type="Proteomes" id="UP001626628">
    <property type="component" value="Chromosome"/>
</dbReference>
<protein>
    <submittedName>
        <fullName evidence="1">Uncharacterized protein</fullName>
    </submittedName>
</protein>
<gene>
    <name evidence="1" type="ORF">WAB15_30755</name>
</gene>
<proteinExistence type="predicted"/>
<keyword evidence="2" id="KW-1185">Reference proteome</keyword>
<name>A0ABZ2QUF3_9ACTN</name>
<organism evidence="1 2">
    <name type="scientific">Streptomyces sirii</name>
    <dbReference type="NCBI Taxonomy" id="3127701"/>
    <lineage>
        <taxon>Bacteria</taxon>
        <taxon>Bacillati</taxon>
        <taxon>Actinomycetota</taxon>
        <taxon>Actinomycetes</taxon>
        <taxon>Kitasatosporales</taxon>
        <taxon>Streptomycetaceae</taxon>
        <taxon>Streptomyces</taxon>
    </lineage>
</organism>
<evidence type="ECO:0000313" key="1">
    <source>
        <dbReference type="EMBL" id="WXK80025.1"/>
    </source>
</evidence>
<dbReference type="RefSeq" id="WP_407288207.1">
    <property type="nucleotide sequence ID" value="NZ_CP147982.1"/>
</dbReference>
<reference evidence="1 2" key="1">
    <citation type="submission" date="2024-03" db="EMBL/GenBank/DDBJ databases">
        <title>The complete genome of Streptomyces sirii sp.nov.</title>
        <authorList>
            <person name="Zakalyukina Y.V."/>
            <person name="Belik A.R."/>
            <person name="Biryukov M.V."/>
            <person name="Baturina O.A."/>
            <person name="Kabilov M.R."/>
        </authorList>
    </citation>
    <scope>NUCLEOTIDE SEQUENCE [LARGE SCALE GENOMIC DNA]</scope>
    <source>
        <strain evidence="1 2">BP-8</strain>
    </source>
</reference>
<evidence type="ECO:0000313" key="2">
    <source>
        <dbReference type="Proteomes" id="UP001626628"/>
    </source>
</evidence>
<dbReference type="EMBL" id="CP147982">
    <property type="protein sequence ID" value="WXK80025.1"/>
    <property type="molecule type" value="Genomic_DNA"/>
</dbReference>